<evidence type="ECO:0000313" key="8">
    <source>
        <dbReference type="EMBL" id="MDT0379914.1"/>
    </source>
</evidence>
<dbReference type="EC" id="2.1.-.-" evidence="8"/>
<feature type="region of interest" description="Disordered" evidence="6">
    <location>
        <begin position="249"/>
        <end position="285"/>
    </location>
</feature>
<gene>
    <name evidence="8" type="ORF">RM572_14205</name>
</gene>
<evidence type="ECO:0000256" key="3">
    <source>
        <dbReference type="ARBA" id="ARBA00022679"/>
    </source>
</evidence>
<sequence>MPTAVPSHNRSSLAHRLRYAARHPQRVVPYLRRHLRDWRLQRRSGGNHIAYYRAVMKSDTARNPLGAVGTPSQERWNALGRMQFDYLVGHGLKPGDHMLEIGCGNLRAGRHFIDYLETGHYYGVDISPDILLAAQQTVVDHDLQDKLPHMTLVDDMRLAHLPGGRFRVVHAHSVFSHSPVHVIEDCFRHVGRLLAPGGFFDFTYNRTDGTEHDVLREDFYFRPATLIALAEKHGLAAHTMDDWDDLPHKQSKIRVTLPAPEEAAGKSGERAQTPDGDGEPSGSPA</sequence>
<organism evidence="8 9">
    <name type="scientific">Streptomyces hazeniae</name>
    <dbReference type="NCBI Taxonomy" id="3075538"/>
    <lineage>
        <taxon>Bacteria</taxon>
        <taxon>Bacillati</taxon>
        <taxon>Actinomycetota</taxon>
        <taxon>Actinomycetes</taxon>
        <taxon>Kitasatosporales</taxon>
        <taxon>Streptomycetaceae</taxon>
        <taxon>Streptomyces</taxon>
    </lineage>
</organism>
<evidence type="ECO:0000256" key="5">
    <source>
        <dbReference type="ARBA" id="ARBA00023098"/>
    </source>
</evidence>
<keyword evidence="4" id="KW-0949">S-adenosyl-L-methionine</keyword>
<reference evidence="9" key="1">
    <citation type="submission" date="2023-07" db="EMBL/GenBank/DDBJ databases">
        <title>30 novel species of actinomycetes from the DSMZ collection.</title>
        <authorList>
            <person name="Nouioui I."/>
        </authorList>
    </citation>
    <scope>NUCLEOTIDE SEQUENCE [LARGE SCALE GENOMIC DNA]</scope>
    <source>
        <strain evidence="9">DSM 42041</strain>
    </source>
</reference>
<dbReference type="CDD" id="cd02440">
    <property type="entry name" value="AdoMet_MTases"/>
    <property type="match status" value="1"/>
</dbReference>
<dbReference type="RefSeq" id="WP_311673686.1">
    <property type="nucleotide sequence ID" value="NZ_JAVREQ010000011.1"/>
</dbReference>
<dbReference type="InterPro" id="IPR029063">
    <property type="entry name" value="SAM-dependent_MTases_sf"/>
</dbReference>
<dbReference type="PANTHER" id="PTHR43667:SF1">
    <property type="entry name" value="CYCLOPROPANE-FATTY-ACYL-PHOSPHOLIPID SYNTHASE"/>
    <property type="match status" value="1"/>
</dbReference>
<dbReference type="Proteomes" id="UP001183414">
    <property type="component" value="Unassembled WGS sequence"/>
</dbReference>
<keyword evidence="3 8" id="KW-0808">Transferase</keyword>
<evidence type="ECO:0000256" key="2">
    <source>
        <dbReference type="ARBA" id="ARBA00022603"/>
    </source>
</evidence>
<evidence type="ECO:0000256" key="4">
    <source>
        <dbReference type="ARBA" id="ARBA00022691"/>
    </source>
</evidence>
<dbReference type="GO" id="GO:0008168">
    <property type="term" value="F:methyltransferase activity"/>
    <property type="evidence" value="ECO:0007669"/>
    <property type="project" value="UniProtKB-KW"/>
</dbReference>
<proteinExistence type="inferred from homology"/>
<dbReference type="Pfam" id="PF08242">
    <property type="entry name" value="Methyltransf_12"/>
    <property type="match status" value="1"/>
</dbReference>
<evidence type="ECO:0000313" key="9">
    <source>
        <dbReference type="Proteomes" id="UP001183414"/>
    </source>
</evidence>
<dbReference type="InterPro" id="IPR013217">
    <property type="entry name" value="Methyltransf_12"/>
</dbReference>
<dbReference type="GO" id="GO:0032259">
    <property type="term" value="P:methylation"/>
    <property type="evidence" value="ECO:0007669"/>
    <property type="project" value="UniProtKB-KW"/>
</dbReference>
<comment type="similarity">
    <text evidence="1">Belongs to the CFA/CMAS family.</text>
</comment>
<keyword evidence="9" id="KW-1185">Reference proteome</keyword>
<keyword evidence="2 8" id="KW-0489">Methyltransferase</keyword>
<dbReference type="EMBL" id="JAVREQ010000011">
    <property type="protein sequence ID" value="MDT0379914.1"/>
    <property type="molecule type" value="Genomic_DNA"/>
</dbReference>
<dbReference type="InterPro" id="IPR050723">
    <property type="entry name" value="CFA/CMAS"/>
</dbReference>
<evidence type="ECO:0000259" key="7">
    <source>
        <dbReference type="Pfam" id="PF08242"/>
    </source>
</evidence>
<evidence type="ECO:0000256" key="6">
    <source>
        <dbReference type="SAM" id="MobiDB-lite"/>
    </source>
</evidence>
<evidence type="ECO:0000256" key="1">
    <source>
        <dbReference type="ARBA" id="ARBA00010815"/>
    </source>
</evidence>
<dbReference type="Gene3D" id="3.40.50.150">
    <property type="entry name" value="Vaccinia Virus protein VP39"/>
    <property type="match status" value="1"/>
</dbReference>
<feature type="domain" description="Methyltransferase type 12" evidence="7">
    <location>
        <begin position="99"/>
        <end position="200"/>
    </location>
</feature>
<keyword evidence="5" id="KW-0443">Lipid metabolism</keyword>
<dbReference type="PANTHER" id="PTHR43667">
    <property type="entry name" value="CYCLOPROPANE-FATTY-ACYL-PHOSPHOLIPID SYNTHASE"/>
    <property type="match status" value="1"/>
</dbReference>
<accession>A0ABU2NSF7</accession>
<protein>
    <submittedName>
        <fullName evidence="8">Class I SAM-dependent methyltransferase</fullName>
        <ecNumber evidence="8">2.1.-.-</ecNumber>
    </submittedName>
</protein>
<name>A0ABU2NSF7_9ACTN</name>
<dbReference type="SUPFAM" id="SSF53335">
    <property type="entry name" value="S-adenosyl-L-methionine-dependent methyltransferases"/>
    <property type="match status" value="1"/>
</dbReference>
<comment type="caution">
    <text evidence="8">The sequence shown here is derived from an EMBL/GenBank/DDBJ whole genome shotgun (WGS) entry which is preliminary data.</text>
</comment>